<dbReference type="GO" id="GO:0008033">
    <property type="term" value="P:tRNA processing"/>
    <property type="evidence" value="ECO:0007669"/>
    <property type="project" value="UniProtKB-UniRule"/>
</dbReference>
<comment type="subcellular location">
    <subcellularLocation>
        <location evidence="1">Cytoplasm</location>
    </subcellularLocation>
</comment>
<evidence type="ECO:0000256" key="3">
    <source>
        <dbReference type="ARBA" id="ARBA00022555"/>
    </source>
</evidence>
<keyword evidence="6 10" id="KW-0949">S-adenosyl-L-methionine</keyword>
<keyword evidence="3 10" id="KW-0820">tRNA-binding</keyword>
<dbReference type="PANTHER" id="PTHR13370:SF3">
    <property type="entry name" value="TRNA (GUANINE(10)-N2)-METHYLTRANSFERASE HOMOLOG"/>
    <property type="match status" value="1"/>
</dbReference>
<dbReference type="AlphaFoldDB" id="A0A7D9GZL2"/>
<dbReference type="PANTHER" id="PTHR13370">
    <property type="entry name" value="RNA METHYLASE-RELATED"/>
    <property type="match status" value="1"/>
</dbReference>
<dbReference type="EC" id="2.1.1.214" evidence="9"/>
<evidence type="ECO:0000313" key="14">
    <source>
        <dbReference type="Proteomes" id="UP000478008"/>
    </source>
</evidence>
<evidence type="ECO:0000256" key="8">
    <source>
        <dbReference type="ARBA" id="ARBA00022884"/>
    </source>
</evidence>
<evidence type="ECO:0000256" key="4">
    <source>
        <dbReference type="ARBA" id="ARBA00022603"/>
    </source>
</evidence>
<keyword evidence="4 10" id="KW-0489">Methyltransferase</keyword>
<dbReference type="GO" id="GO:0160102">
    <property type="term" value="F:tRNA (guanine(10)-N2)-methyltransferase activity"/>
    <property type="evidence" value="ECO:0007669"/>
    <property type="project" value="UniProtKB-EC"/>
</dbReference>
<dbReference type="GO" id="GO:0043527">
    <property type="term" value="C:tRNA methyltransferase complex"/>
    <property type="evidence" value="ECO:0007669"/>
    <property type="project" value="UniProtKB-ARBA"/>
</dbReference>
<sequence>MKKYLLYLAQSHPNFRKAELESLADLYGIKVDLSNHNENSPFMIVQLENDEQAKKLVKRAVLAKAIYELWGHGDDLEKMHEDVKRNKDKLVGRFKKSRFKFVILQYQGKKKTRKQQTKIMDSFQYLGLEGKIDLENPEEKFTVLETYTIQKSNLEPRPEPDHCWFGRLVQLSVRSDGIVDKYEIAKRPYYGTTTFESELSLVTCNLAQVRDGAFIYDPFVGTGSFLLASAYFGGYTFGSDIDFLTLKGGRPGKKNIKNLEDDFEYYGTHDKFGDVICMDFTNCALRKDMKIDTIVCDPPYGIREGVKVCGTTNMASAELTKTTLIEGQHAFLRKDYVQPKKSVSLDFMLDDLLQFAADRLPVGGRLCFWMPAANDADIPTLIPQHQRLELIHTLVQQFNKWSRRLLVYVKRDEHYNGKTVTREERAHKNNFRERYFSQFS</sequence>
<dbReference type="InterPro" id="IPR029063">
    <property type="entry name" value="SAM-dependent_MTases_sf"/>
</dbReference>
<dbReference type="InterPro" id="IPR059073">
    <property type="entry name" value="TRMT11_N"/>
</dbReference>
<dbReference type="PROSITE" id="PS00092">
    <property type="entry name" value="N6_MTASE"/>
    <property type="match status" value="1"/>
</dbReference>
<keyword evidence="2" id="KW-0963">Cytoplasm</keyword>
<dbReference type="PROSITE" id="PS51627">
    <property type="entry name" value="SAM_MT_TRM11"/>
    <property type="match status" value="1"/>
</dbReference>
<feature type="domain" description="Ribosomal RNA large subunit methyltransferase K/L-like methyltransferase" evidence="11">
    <location>
        <begin position="186"/>
        <end position="306"/>
    </location>
</feature>
<keyword evidence="5 10" id="KW-0808">Transferase</keyword>
<accession>A0A7D9GZL2</accession>
<keyword evidence="8 10" id="KW-0694">RNA-binding</keyword>
<dbReference type="InterPro" id="IPR002052">
    <property type="entry name" value="DNA_methylase_N6_adenine_CS"/>
</dbReference>
<dbReference type="Proteomes" id="UP000478008">
    <property type="component" value="Unassembled WGS sequence"/>
</dbReference>
<evidence type="ECO:0000256" key="6">
    <source>
        <dbReference type="ARBA" id="ARBA00022691"/>
    </source>
</evidence>
<evidence type="ECO:0000256" key="7">
    <source>
        <dbReference type="ARBA" id="ARBA00022694"/>
    </source>
</evidence>
<evidence type="ECO:0000256" key="5">
    <source>
        <dbReference type="ARBA" id="ARBA00022679"/>
    </source>
</evidence>
<dbReference type="InterPro" id="IPR000241">
    <property type="entry name" value="RlmKL-like_Mtase"/>
</dbReference>
<evidence type="ECO:0000259" key="12">
    <source>
        <dbReference type="Pfam" id="PF25904"/>
    </source>
</evidence>
<gene>
    <name evidence="13" type="primary">TRM11</name>
    <name evidence="13" type="ORF">DEBR0S3_03774G</name>
</gene>
<dbReference type="InterPro" id="IPR016691">
    <property type="entry name" value="TRMT11"/>
</dbReference>
<feature type="domain" description="tRNA (guanine(10)-N(2))-methyltransferase TRMT11 N-terminal" evidence="12">
    <location>
        <begin position="2"/>
        <end position="174"/>
    </location>
</feature>
<organism evidence="13 14">
    <name type="scientific">Dekkera bruxellensis</name>
    <name type="common">Brettanomyces custersii</name>
    <dbReference type="NCBI Taxonomy" id="5007"/>
    <lineage>
        <taxon>Eukaryota</taxon>
        <taxon>Fungi</taxon>
        <taxon>Dikarya</taxon>
        <taxon>Ascomycota</taxon>
        <taxon>Saccharomycotina</taxon>
        <taxon>Pichiomycetes</taxon>
        <taxon>Pichiales</taxon>
        <taxon>Pichiaceae</taxon>
        <taxon>Brettanomyces</taxon>
    </lineage>
</organism>
<evidence type="ECO:0000256" key="1">
    <source>
        <dbReference type="ARBA" id="ARBA00004496"/>
    </source>
</evidence>
<proteinExistence type="inferred from homology"/>
<name>A0A7D9GZL2_DEKBR</name>
<dbReference type="Pfam" id="PF25904">
    <property type="entry name" value="Tmrp11_N"/>
    <property type="match status" value="1"/>
</dbReference>
<keyword evidence="7 10" id="KW-0819">tRNA processing</keyword>
<evidence type="ECO:0000256" key="10">
    <source>
        <dbReference type="PROSITE-ProRule" id="PRU00959"/>
    </source>
</evidence>
<dbReference type="GO" id="GO:0032259">
    <property type="term" value="P:methylation"/>
    <property type="evidence" value="ECO:0007669"/>
    <property type="project" value="UniProtKB-UniRule"/>
</dbReference>
<evidence type="ECO:0000259" key="11">
    <source>
        <dbReference type="Pfam" id="PF01170"/>
    </source>
</evidence>
<evidence type="ECO:0000256" key="9">
    <source>
        <dbReference type="ARBA" id="ARBA00066937"/>
    </source>
</evidence>
<comment type="similarity">
    <text evidence="10">Belongs to the class I-like SAM-binding methyltransferase superfamily. TRM11 methyltransferase family.</text>
</comment>
<evidence type="ECO:0000256" key="2">
    <source>
        <dbReference type="ARBA" id="ARBA00022490"/>
    </source>
</evidence>
<dbReference type="Gene3D" id="3.40.50.150">
    <property type="entry name" value="Vaccinia Virus protein VP39"/>
    <property type="match status" value="1"/>
</dbReference>
<dbReference type="SUPFAM" id="SSF53335">
    <property type="entry name" value="S-adenosyl-L-methionine-dependent methyltransferases"/>
    <property type="match status" value="1"/>
</dbReference>
<dbReference type="Pfam" id="PF01170">
    <property type="entry name" value="UPF0020"/>
    <property type="match status" value="1"/>
</dbReference>
<dbReference type="GO" id="GO:0005737">
    <property type="term" value="C:cytoplasm"/>
    <property type="evidence" value="ECO:0007669"/>
    <property type="project" value="UniProtKB-SubCell"/>
</dbReference>
<dbReference type="EMBL" id="CABFWN010000003">
    <property type="protein sequence ID" value="VUG18161.1"/>
    <property type="molecule type" value="Genomic_DNA"/>
</dbReference>
<protein>
    <recommendedName>
        <fullName evidence="9">tRNA (guanine(10)-N(2))-methyltransferase</fullName>
        <ecNumber evidence="9">2.1.1.214</ecNumber>
    </recommendedName>
</protein>
<keyword evidence="14" id="KW-1185">Reference proteome</keyword>
<evidence type="ECO:0000313" key="13">
    <source>
        <dbReference type="EMBL" id="VUG18161.1"/>
    </source>
</evidence>
<reference evidence="13 14" key="1">
    <citation type="submission" date="2019-07" db="EMBL/GenBank/DDBJ databases">
        <authorList>
            <person name="Friedrich A."/>
            <person name="Schacherer J."/>
        </authorList>
    </citation>
    <scope>NUCLEOTIDE SEQUENCE [LARGE SCALE GENOMIC DNA]</scope>
</reference>
<dbReference type="PIRSF" id="PIRSF017259">
    <property type="entry name" value="tRNA_mtfrase_TRM11"/>
    <property type="match status" value="1"/>
</dbReference>
<dbReference type="GO" id="GO:0000049">
    <property type="term" value="F:tRNA binding"/>
    <property type="evidence" value="ECO:0007669"/>
    <property type="project" value="UniProtKB-UniRule"/>
</dbReference>